<keyword evidence="2" id="KW-1185">Reference proteome</keyword>
<evidence type="ECO:0000313" key="2">
    <source>
        <dbReference type="Proteomes" id="UP000036367"/>
    </source>
</evidence>
<dbReference type="Proteomes" id="UP000036367">
    <property type="component" value="Unassembled WGS sequence"/>
</dbReference>
<gene>
    <name evidence="1" type="ORF">RISK_003361</name>
</gene>
<reference evidence="1" key="1">
    <citation type="submission" date="2015-05" db="EMBL/GenBank/DDBJ databases">
        <title>Permanent draft genome of Rhodopirellula islandicus K833.</title>
        <authorList>
            <person name="Kizina J."/>
            <person name="Richter M."/>
            <person name="Glockner F.O."/>
            <person name="Harder J."/>
        </authorList>
    </citation>
    <scope>NUCLEOTIDE SEQUENCE [LARGE SCALE GENOMIC DNA]</scope>
    <source>
        <strain evidence="1">K833</strain>
    </source>
</reference>
<sequence>MSPNTDFGAAPPKQVQRIGQSIFADRSIFEIPRCDAPR</sequence>
<name>A0A0J1EGS0_RHOIS</name>
<comment type="caution">
    <text evidence="1">The sequence shown here is derived from an EMBL/GenBank/DDBJ whole genome shotgun (WGS) entry which is preliminary data.</text>
</comment>
<proteinExistence type="predicted"/>
<accession>A0A0J1EGS0</accession>
<dbReference type="AlphaFoldDB" id="A0A0J1EGS0"/>
<organism evidence="1 2">
    <name type="scientific">Rhodopirellula islandica</name>
    <dbReference type="NCBI Taxonomy" id="595434"/>
    <lineage>
        <taxon>Bacteria</taxon>
        <taxon>Pseudomonadati</taxon>
        <taxon>Planctomycetota</taxon>
        <taxon>Planctomycetia</taxon>
        <taxon>Pirellulales</taxon>
        <taxon>Pirellulaceae</taxon>
        <taxon>Rhodopirellula</taxon>
    </lineage>
</organism>
<evidence type="ECO:0000313" key="1">
    <source>
        <dbReference type="EMBL" id="KLU04739.1"/>
    </source>
</evidence>
<dbReference type="EMBL" id="LECT01000026">
    <property type="protein sequence ID" value="KLU04739.1"/>
    <property type="molecule type" value="Genomic_DNA"/>
</dbReference>
<protein>
    <submittedName>
        <fullName evidence="1">Uncharacterized protein</fullName>
    </submittedName>
</protein>